<dbReference type="Proteomes" id="UP001515943">
    <property type="component" value="Unassembled WGS sequence"/>
</dbReference>
<dbReference type="Pfam" id="PF00535">
    <property type="entry name" value="Glycos_transf_2"/>
    <property type="match status" value="1"/>
</dbReference>
<dbReference type="PANTHER" id="PTHR43179:SF7">
    <property type="entry name" value="RHAMNOSYLTRANSFERASE WBBL"/>
    <property type="match status" value="1"/>
</dbReference>
<dbReference type="Gene3D" id="3.90.550.10">
    <property type="entry name" value="Spore Coat Polysaccharide Biosynthesis Protein SpsA, Chain A"/>
    <property type="match status" value="1"/>
</dbReference>
<feature type="non-terminal residue" evidence="2">
    <location>
        <position position="137"/>
    </location>
</feature>
<evidence type="ECO:0000313" key="3">
    <source>
        <dbReference type="Proteomes" id="UP001515943"/>
    </source>
</evidence>
<dbReference type="RefSeq" id="WP_167979871.1">
    <property type="nucleotide sequence ID" value="NZ_VSRL01000335.1"/>
</dbReference>
<accession>A0ABX1FXI6</accession>
<reference evidence="2 3" key="1">
    <citation type="submission" date="2019-08" db="EMBL/GenBank/DDBJ databases">
        <title>Lentzea from Indian Himalayas.</title>
        <authorList>
            <person name="Mandal S."/>
            <person name="Mallick Gupta A."/>
            <person name="Maiti P.K."/>
            <person name="Sarkar J."/>
            <person name="Mandal S."/>
        </authorList>
    </citation>
    <scope>NUCLEOTIDE SEQUENCE [LARGE SCALE GENOMIC DNA]</scope>
    <source>
        <strain evidence="2 3">PSKA42</strain>
    </source>
</reference>
<proteinExistence type="predicted"/>
<sequence length="137" mass="14078">MERSPVAVVIVTYQSEQVIAGCLDSLPDDVRVIVVDNASTDGTVASATRPGVEVLRSPVNAGFAAGVNLGIKAAEGHDVLVLNADIRLHPGAIATLRAADRPIVVPRLVDESGALAHSLRRRPRAAGAFAEALIGGG</sequence>
<feature type="domain" description="Glycosyltransferase 2-like" evidence="1">
    <location>
        <begin position="8"/>
        <end position="96"/>
    </location>
</feature>
<dbReference type="InterPro" id="IPR029044">
    <property type="entry name" value="Nucleotide-diphossugar_trans"/>
</dbReference>
<name>A0ABX1FXI6_9PSEU</name>
<dbReference type="SUPFAM" id="SSF53448">
    <property type="entry name" value="Nucleotide-diphospho-sugar transferases"/>
    <property type="match status" value="1"/>
</dbReference>
<organism evidence="2 3">
    <name type="scientific">Lentzea indica</name>
    <dbReference type="NCBI Taxonomy" id="2604800"/>
    <lineage>
        <taxon>Bacteria</taxon>
        <taxon>Bacillati</taxon>
        <taxon>Actinomycetota</taxon>
        <taxon>Actinomycetes</taxon>
        <taxon>Pseudonocardiales</taxon>
        <taxon>Pseudonocardiaceae</taxon>
        <taxon>Lentzea</taxon>
    </lineage>
</organism>
<keyword evidence="3" id="KW-1185">Reference proteome</keyword>
<dbReference type="EMBL" id="VSRL01000335">
    <property type="protein sequence ID" value="NKE63281.1"/>
    <property type="molecule type" value="Genomic_DNA"/>
</dbReference>
<protein>
    <submittedName>
        <fullName evidence="2">Glycosyltransferase</fullName>
    </submittedName>
</protein>
<gene>
    <name evidence="2" type="ORF">FXN61_43780</name>
</gene>
<dbReference type="PANTHER" id="PTHR43179">
    <property type="entry name" value="RHAMNOSYLTRANSFERASE WBBL"/>
    <property type="match status" value="1"/>
</dbReference>
<dbReference type="InterPro" id="IPR001173">
    <property type="entry name" value="Glyco_trans_2-like"/>
</dbReference>
<comment type="caution">
    <text evidence="2">The sequence shown here is derived from an EMBL/GenBank/DDBJ whole genome shotgun (WGS) entry which is preliminary data.</text>
</comment>
<evidence type="ECO:0000313" key="2">
    <source>
        <dbReference type="EMBL" id="NKE63281.1"/>
    </source>
</evidence>
<evidence type="ECO:0000259" key="1">
    <source>
        <dbReference type="Pfam" id="PF00535"/>
    </source>
</evidence>